<evidence type="ECO:0000313" key="1">
    <source>
        <dbReference type="EMBL" id="AQP46627.1"/>
    </source>
</evidence>
<dbReference type="InterPro" id="IPR017853">
    <property type="entry name" value="GH"/>
</dbReference>
<dbReference type="RefSeq" id="WP_077684932.1">
    <property type="nucleotide sequence ID" value="NZ_CP019606.1"/>
</dbReference>
<dbReference type="STRING" id="1332264.BW730_02835"/>
<dbReference type="EMBL" id="CP019606">
    <property type="protein sequence ID" value="AQP46627.1"/>
    <property type="molecule type" value="Genomic_DNA"/>
</dbReference>
<dbReference type="KEGG" id="tes:BW730_02835"/>
<sequence>MKFGVNYTPRVGWFHHWVDYDPSEVARDFDTIKELGADHVRVFPLWPVFQPNPTYVSPVALRRLEETIAIAAERGLGVAVDGLQGHLSSFDFLPSWLLTWHRRNMFTDAFAMEATHRYLRDLAKACAGHDNVFALTIGNEVNQFTGAVHPEPHPATPRDITLWLDTMLSALREGAPGKDVLHSCYDASWYDDAQPFTLEHVARWGDITAVHAWVFNGTAQRFGPDSFETRAHARYMVEVARAFQVDPERPIWLQEIGAPRNVLPEASVEPFIRETVAQAAGAGLSGITWWCSHDVARGLGDYPELEYDLGLIDESGRIKREGRIVAEAVAEAASAPVDRGAAALELDLAGDGGRAALAPGGSFWSDYMTTARRFGHPRITLVGDRVGLGGLAHA</sequence>
<keyword evidence="2" id="KW-1185">Reference proteome</keyword>
<protein>
    <submittedName>
        <fullName evidence="1">Uncharacterized protein</fullName>
    </submittedName>
</protein>
<dbReference type="Proteomes" id="UP000188145">
    <property type="component" value="Chromosome"/>
</dbReference>
<dbReference type="AlphaFoldDB" id="A0A1Q2CKI5"/>
<gene>
    <name evidence="1" type="ORF">BW730_02835</name>
</gene>
<dbReference type="Gene3D" id="3.20.20.80">
    <property type="entry name" value="Glycosidases"/>
    <property type="match status" value="1"/>
</dbReference>
<proteinExistence type="predicted"/>
<dbReference type="SUPFAM" id="SSF51445">
    <property type="entry name" value="(Trans)glycosidases"/>
    <property type="match status" value="1"/>
</dbReference>
<evidence type="ECO:0000313" key="2">
    <source>
        <dbReference type="Proteomes" id="UP000188145"/>
    </source>
</evidence>
<reference evidence="2" key="1">
    <citation type="submission" date="2017-02" db="EMBL/GenBank/DDBJ databases">
        <title>Tessaracoccus aquaemaris sp. nov., isolated from the intestine of a Korean rockfish, Sebastes schlegelii, in a marine aquaculture pond.</title>
        <authorList>
            <person name="Tak E.J."/>
            <person name="Bae J.-W."/>
        </authorList>
    </citation>
    <scope>NUCLEOTIDE SEQUENCE [LARGE SCALE GENOMIC DNA]</scope>
    <source>
        <strain evidence="2">NSG39</strain>
    </source>
</reference>
<organism evidence="1 2">
    <name type="scientific">Tessaracoccus aquimaris</name>
    <dbReference type="NCBI Taxonomy" id="1332264"/>
    <lineage>
        <taxon>Bacteria</taxon>
        <taxon>Bacillati</taxon>
        <taxon>Actinomycetota</taxon>
        <taxon>Actinomycetes</taxon>
        <taxon>Propionibacteriales</taxon>
        <taxon>Propionibacteriaceae</taxon>
        <taxon>Tessaracoccus</taxon>
    </lineage>
</organism>
<accession>A0A1Q2CKI5</accession>
<dbReference type="OrthoDB" id="110211at2"/>
<name>A0A1Q2CKI5_9ACTN</name>